<reference evidence="2 3" key="1">
    <citation type="journal article" date="2019" name="J. Ind. Microbiol. Biotechnol.">
        <title>The complete genomic sequence of Streptomyces spectabilis NRRL-2792 and identification of secondary metabolite biosynthetic gene clusters.</title>
        <authorList>
            <person name="Sinha A."/>
            <person name="Phillips-Salemka S."/>
            <person name="Niraula T.A."/>
            <person name="Short K.A."/>
            <person name="Niraula N.P."/>
        </authorList>
    </citation>
    <scope>NUCLEOTIDE SEQUENCE [LARGE SCALE GENOMIC DNA]</scope>
    <source>
        <strain evidence="2 3">NRRL 2792</strain>
    </source>
</reference>
<dbReference type="InterPro" id="IPR037401">
    <property type="entry name" value="SnoaL-like"/>
</dbReference>
<dbReference type="CDD" id="cd00531">
    <property type="entry name" value="NTF2_like"/>
    <property type="match status" value="1"/>
</dbReference>
<dbReference type="SUPFAM" id="SSF54427">
    <property type="entry name" value="NTF2-like"/>
    <property type="match status" value="1"/>
</dbReference>
<dbReference type="Gene3D" id="3.10.450.50">
    <property type="match status" value="1"/>
</dbReference>
<evidence type="ECO:0000313" key="3">
    <source>
        <dbReference type="Proteomes" id="UP000316806"/>
    </source>
</evidence>
<gene>
    <name evidence="2" type="ORF">FH965_13530</name>
</gene>
<proteinExistence type="predicted"/>
<dbReference type="EMBL" id="CP040916">
    <property type="protein sequence ID" value="QDQ11472.1"/>
    <property type="molecule type" value="Genomic_DNA"/>
</dbReference>
<dbReference type="InterPro" id="IPR032710">
    <property type="entry name" value="NTF2-like_dom_sf"/>
</dbReference>
<name>A0A516R735_STRST</name>
<dbReference type="RefSeq" id="WP_144003368.1">
    <property type="nucleotide sequence ID" value="NZ_CP040916.1"/>
</dbReference>
<protein>
    <submittedName>
        <fullName evidence="2">Nuclear transport factor 2 family protein</fullName>
    </submittedName>
</protein>
<sequence>MPSSTSPSDLFRHGLELLAHGDTEGWTALFAEDAVAEFPFAPDGYPRRLDGRAALAAYLRGLGEHLAYDAFPHVEIHETREPGTIVVEMRAEGRVLATGGPFAMAYVVVVTVADGLIVRYRDYWNPLAVPASLTAAVHG</sequence>
<dbReference type="AlphaFoldDB" id="A0A516R735"/>
<dbReference type="Pfam" id="PF12680">
    <property type="entry name" value="SnoaL_2"/>
    <property type="match status" value="1"/>
</dbReference>
<evidence type="ECO:0000313" key="2">
    <source>
        <dbReference type="EMBL" id="QDQ11472.1"/>
    </source>
</evidence>
<organism evidence="2 3">
    <name type="scientific">Streptomyces spectabilis</name>
    <dbReference type="NCBI Taxonomy" id="68270"/>
    <lineage>
        <taxon>Bacteria</taxon>
        <taxon>Bacillati</taxon>
        <taxon>Actinomycetota</taxon>
        <taxon>Actinomycetes</taxon>
        <taxon>Kitasatosporales</taxon>
        <taxon>Streptomycetaceae</taxon>
        <taxon>Streptomyces</taxon>
    </lineage>
</organism>
<feature type="domain" description="SnoaL-like" evidence="1">
    <location>
        <begin position="15"/>
        <end position="120"/>
    </location>
</feature>
<dbReference type="Proteomes" id="UP000316806">
    <property type="component" value="Chromosome"/>
</dbReference>
<accession>A0A516R735</accession>
<evidence type="ECO:0000259" key="1">
    <source>
        <dbReference type="Pfam" id="PF12680"/>
    </source>
</evidence>